<dbReference type="GO" id="GO:0005829">
    <property type="term" value="C:cytosol"/>
    <property type="evidence" value="ECO:0007669"/>
    <property type="project" value="TreeGrafter"/>
</dbReference>
<evidence type="ECO:0000256" key="6">
    <source>
        <dbReference type="HAMAP-Rule" id="MF_00073"/>
    </source>
</evidence>
<dbReference type="InterPro" id="IPR006027">
    <property type="entry name" value="NusB_RsmB_TIM44"/>
</dbReference>
<evidence type="ECO:0000313" key="8">
    <source>
        <dbReference type="EMBL" id="KAB3527570.1"/>
    </source>
</evidence>
<dbReference type="NCBIfam" id="TIGR01951">
    <property type="entry name" value="nusB"/>
    <property type="match status" value="1"/>
</dbReference>
<keyword evidence="3 6" id="KW-0694">RNA-binding</keyword>
<keyword evidence="2 6" id="KW-0889">Transcription antitermination</keyword>
<dbReference type="InterPro" id="IPR035926">
    <property type="entry name" value="NusB-like_sf"/>
</dbReference>
<evidence type="ECO:0000256" key="3">
    <source>
        <dbReference type="ARBA" id="ARBA00022884"/>
    </source>
</evidence>
<dbReference type="PANTHER" id="PTHR11078">
    <property type="entry name" value="N UTILIZATION SUBSTANCE PROTEIN B-RELATED"/>
    <property type="match status" value="1"/>
</dbReference>
<comment type="caution">
    <text evidence="8">The sequence shown here is derived from an EMBL/GenBank/DDBJ whole genome shotgun (WGS) entry which is preliminary data.</text>
</comment>
<dbReference type="EMBL" id="WBZB01000040">
    <property type="protein sequence ID" value="KAB3527570.1"/>
    <property type="molecule type" value="Genomic_DNA"/>
</dbReference>
<evidence type="ECO:0000259" key="7">
    <source>
        <dbReference type="Pfam" id="PF01029"/>
    </source>
</evidence>
<feature type="domain" description="NusB/RsmB/TIM44" evidence="7">
    <location>
        <begin position="5"/>
        <end position="129"/>
    </location>
</feature>
<dbReference type="AlphaFoldDB" id="A0A833HMD1"/>
<dbReference type="Pfam" id="PF01029">
    <property type="entry name" value="NusB"/>
    <property type="match status" value="1"/>
</dbReference>
<dbReference type="InterPro" id="IPR011605">
    <property type="entry name" value="NusB_fam"/>
</dbReference>
<protein>
    <recommendedName>
        <fullName evidence="6">Transcription antitermination protein NusB</fullName>
    </recommendedName>
    <alternativeName>
        <fullName evidence="6">Antitermination factor NusB</fullName>
    </alternativeName>
</protein>
<dbReference type="GO" id="GO:0031564">
    <property type="term" value="P:transcription antitermination"/>
    <property type="evidence" value="ECO:0007669"/>
    <property type="project" value="UniProtKB-KW"/>
</dbReference>
<organism evidence="8 9">
    <name type="scientific">Alkaliphilus serpentinus</name>
    <dbReference type="NCBI Taxonomy" id="1482731"/>
    <lineage>
        <taxon>Bacteria</taxon>
        <taxon>Bacillati</taxon>
        <taxon>Bacillota</taxon>
        <taxon>Clostridia</taxon>
        <taxon>Peptostreptococcales</taxon>
        <taxon>Natronincolaceae</taxon>
        <taxon>Alkaliphilus</taxon>
    </lineage>
</organism>
<evidence type="ECO:0000256" key="2">
    <source>
        <dbReference type="ARBA" id="ARBA00022814"/>
    </source>
</evidence>
<dbReference type="RefSeq" id="WP_151866464.1">
    <property type="nucleotide sequence ID" value="NZ_WBZB01000040.1"/>
</dbReference>
<dbReference type="PANTHER" id="PTHR11078:SF3">
    <property type="entry name" value="ANTITERMINATION NUSB DOMAIN-CONTAINING PROTEIN"/>
    <property type="match status" value="1"/>
</dbReference>
<dbReference type="SUPFAM" id="SSF48013">
    <property type="entry name" value="NusB-like"/>
    <property type="match status" value="1"/>
</dbReference>
<evidence type="ECO:0000256" key="5">
    <source>
        <dbReference type="ARBA" id="ARBA00023163"/>
    </source>
</evidence>
<dbReference type="OrthoDB" id="9811381at2"/>
<comment type="similarity">
    <text evidence="1 6">Belongs to the NusB family.</text>
</comment>
<dbReference type="Proteomes" id="UP000465601">
    <property type="component" value="Unassembled WGS sequence"/>
</dbReference>
<keyword evidence="5 6" id="KW-0804">Transcription</keyword>
<dbReference type="GO" id="GO:0006353">
    <property type="term" value="P:DNA-templated transcription termination"/>
    <property type="evidence" value="ECO:0007669"/>
    <property type="project" value="UniProtKB-UniRule"/>
</dbReference>
<proteinExistence type="inferred from homology"/>
<dbReference type="HAMAP" id="MF_00073">
    <property type="entry name" value="NusB"/>
    <property type="match status" value="1"/>
</dbReference>
<accession>A0A833HMD1</accession>
<dbReference type="GO" id="GO:0003723">
    <property type="term" value="F:RNA binding"/>
    <property type="evidence" value="ECO:0007669"/>
    <property type="project" value="UniProtKB-UniRule"/>
</dbReference>
<evidence type="ECO:0000256" key="1">
    <source>
        <dbReference type="ARBA" id="ARBA00005952"/>
    </source>
</evidence>
<dbReference type="Gene3D" id="1.10.940.10">
    <property type="entry name" value="NusB-like"/>
    <property type="match status" value="1"/>
</dbReference>
<gene>
    <name evidence="6 8" type="primary">nusB</name>
    <name evidence="8" type="ORF">F8153_11315</name>
</gene>
<keyword evidence="4 6" id="KW-0805">Transcription regulation</keyword>
<sequence length="138" mass="16003">MSRKIARELCMKTLFQMSILKDYSTEVMNRYLEEELTFDGQQDYINRALEATINNMKTIDEIIEEFSKGWNINRIAKVDLAILRLAFGEILYLEDIPYAVSINEAIEMAKKYSSDESDNFINGILGKFVEARGLKKDE</sequence>
<evidence type="ECO:0000256" key="4">
    <source>
        <dbReference type="ARBA" id="ARBA00023015"/>
    </source>
</evidence>
<comment type="function">
    <text evidence="6">Involved in transcription antitermination. Required for transcription of ribosomal RNA (rRNA) genes. Binds specifically to the boxA antiterminator sequence of the ribosomal RNA (rrn) operons.</text>
</comment>
<keyword evidence="9" id="KW-1185">Reference proteome</keyword>
<evidence type="ECO:0000313" key="9">
    <source>
        <dbReference type="Proteomes" id="UP000465601"/>
    </source>
</evidence>
<name>A0A833HMD1_9FIRM</name>
<reference evidence="8 9" key="1">
    <citation type="submission" date="2019-10" db="EMBL/GenBank/DDBJ databases">
        <title>Alkaliphilus serpentinus sp. nov. and Alkaliphilus pronyensis sp. nov., two novel anaerobic alkaliphilic species isolated from the serpentinized-hosted hydrothermal field of the Prony Bay (New Caledonia).</title>
        <authorList>
            <person name="Postec A."/>
        </authorList>
    </citation>
    <scope>NUCLEOTIDE SEQUENCE [LARGE SCALE GENOMIC DNA]</scope>
    <source>
        <strain evidence="8 9">LacT</strain>
    </source>
</reference>